<evidence type="ECO:0000256" key="1">
    <source>
        <dbReference type="SAM" id="MobiDB-lite"/>
    </source>
</evidence>
<sequence length="203" mass="19972">MKITRSRFSRRSVVSRSMAVIAAGGLVLGAAACSDDDDDSDSSGTATAASTEDAGAGSSDGAAASDGADASEGADGAEGTDGASGDGEAVTDASQLPEDIAAAYEQAGGEAGALGAFSEFTTDGDKTLATFANGWITSSPETGAQPLIGEIGNTWNEGGALGNEVGLPTAPESGDPVSGWDQEFQNGTIGWHPDESGTWGATE</sequence>
<dbReference type="PROSITE" id="PS51257">
    <property type="entry name" value="PROKAR_LIPOPROTEIN"/>
    <property type="match status" value="1"/>
</dbReference>
<name>A0A0X8XV70_9CORY</name>
<evidence type="ECO:0000313" key="4">
    <source>
        <dbReference type="Proteomes" id="UP000182498"/>
    </source>
</evidence>
<accession>A0A0X8XV70</accession>
<dbReference type="InterPro" id="IPR013207">
    <property type="entry name" value="LGFP"/>
</dbReference>
<dbReference type="OrthoDB" id="4369514at2"/>
<dbReference type="EMBL" id="FAUH01000025">
    <property type="protein sequence ID" value="CUU67433.1"/>
    <property type="molecule type" value="Genomic_DNA"/>
</dbReference>
<feature type="region of interest" description="Disordered" evidence="1">
    <location>
        <begin position="32"/>
        <end position="104"/>
    </location>
</feature>
<dbReference type="Pfam" id="PF08310">
    <property type="entry name" value="LGFP"/>
    <property type="match status" value="1"/>
</dbReference>
<feature type="region of interest" description="Disordered" evidence="1">
    <location>
        <begin position="154"/>
        <end position="203"/>
    </location>
</feature>
<feature type="chain" id="PRO_5007071680" evidence="2">
    <location>
        <begin position="33"/>
        <end position="203"/>
    </location>
</feature>
<keyword evidence="2" id="KW-0732">Signal</keyword>
<dbReference type="AlphaFoldDB" id="A0A0X8XV70"/>
<dbReference type="Proteomes" id="UP000182498">
    <property type="component" value="Unassembled WGS sequence"/>
</dbReference>
<feature type="compositionally biased region" description="Low complexity" evidence="1">
    <location>
        <begin position="42"/>
        <end position="74"/>
    </location>
</feature>
<evidence type="ECO:0000256" key="2">
    <source>
        <dbReference type="SAM" id="SignalP"/>
    </source>
</evidence>
<organism evidence="3 4">
    <name type="scientific">Corynebacterium variabile</name>
    <dbReference type="NCBI Taxonomy" id="1727"/>
    <lineage>
        <taxon>Bacteria</taxon>
        <taxon>Bacillati</taxon>
        <taxon>Actinomycetota</taxon>
        <taxon>Actinomycetes</taxon>
        <taxon>Mycobacteriales</taxon>
        <taxon>Corynebacteriaceae</taxon>
        <taxon>Corynebacterium</taxon>
    </lineage>
</organism>
<gene>
    <name evidence="3" type="ORF">CVAR292_02795</name>
</gene>
<evidence type="ECO:0000313" key="3">
    <source>
        <dbReference type="EMBL" id="CUU67433.1"/>
    </source>
</evidence>
<dbReference type="RefSeq" id="WP_082796555.1">
    <property type="nucleotide sequence ID" value="NZ_DAMAZU010000018.1"/>
</dbReference>
<protein>
    <submittedName>
        <fullName evidence="3">LGFP repeat</fullName>
    </submittedName>
</protein>
<feature type="signal peptide" evidence="2">
    <location>
        <begin position="1"/>
        <end position="32"/>
    </location>
</feature>
<reference evidence="4" key="1">
    <citation type="submission" date="2015-11" db="EMBL/GenBank/DDBJ databases">
        <authorList>
            <person name="Dugat-Bony E."/>
        </authorList>
    </citation>
    <scope>NUCLEOTIDE SEQUENCE [LARGE SCALE GENOMIC DNA]</scope>
    <source>
        <strain evidence="4">Mu292</strain>
    </source>
</reference>
<proteinExistence type="predicted"/>
<keyword evidence="4" id="KW-1185">Reference proteome</keyword>